<evidence type="ECO:0000256" key="2">
    <source>
        <dbReference type="SAM" id="Phobius"/>
    </source>
</evidence>
<protein>
    <recommendedName>
        <fullName evidence="5">GerMN domain-containing protein</fullName>
    </recommendedName>
</protein>
<comment type="caution">
    <text evidence="3">The sequence shown here is derived from an EMBL/GenBank/DDBJ whole genome shotgun (WGS) entry which is preliminary data.</text>
</comment>
<accession>A0A4U1MCD6</accession>
<dbReference type="AlphaFoldDB" id="A0A4U1MCD6"/>
<evidence type="ECO:0000313" key="3">
    <source>
        <dbReference type="EMBL" id="TKD68779.1"/>
    </source>
</evidence>
<organism evidence="3 4">
    <name type="scientific">Guptibacillus hwajinpoensis</name>
    <dbReference type="NCBI Taxonomy" id="208199"/>
    <lineage>
        <taxon>Bacteria</taxon>
        <taxon>Bacillati</taxon>
        <taxon>Bacillota</taxon>
        <taxon>Bacilli</taxon>
        <taxon>Bacillales</taxon>
        <taxon>Guptibacillaceae</taxon>
        <taxon>Guptibacillus</taxon>
    </lineage>
</organism>
<name>A0A4U1MCD6_9BACL</name>
<evidence type="ECO:0008006" key="5">
    <source>
        <dbReference type="Google" id="ProtNLM"/>
    </source>
</evidence>
<keyword evidence="2" id="KW-0812">Transmembrane</keyword>
<evidence type="ECO:0000313" key="4">
    <source>
        <dbReference type="Proteomes" id="UP000310541"/>
    </source>
</evidence>
<dbReference type="EMBL" id="SWFM01000005">
    <property type="protein sequence ID" value="TKD68779.1"/>
    <property type="molecule type" value="Genomic_DNA"/>
</dbReference>
<sequence>MSDKTKSLLSQLPELKDQRNKETIYQNIQKKMNEPAQSRTKKKKKTPWVIPTFAAALVILLAVLITPGLFNQNDGPTNLAITEESNEKSELADHSAASENDSQTENTTEAPSDSSNDLAANTTIVKEEDPPLPKAEAKFEQYIPALQQTNGESVVLSYPDPESLLLVPISFKVDSSKTMANNIQDTLSTFDASQYGLASSPLVNATFDVVTEDGTKTLVVSFEEPGDSLSSNESIMINDSVQQLAASLNAEEISWQTKGEEGYNLGNFGPADTSVNNKPSPYYLYETNTKNRFLVEGPSLQGEEGAQLDVALSQMKEGSKEATWYKPAIPSDVSIYSFEGDGSEATIAFTKDSKFQSEEEALQTIEAIMLAASQYNYKTILFENTGFDQIGNYSLNEKLSVPQSPNAVTIN</sequence>
<gene>
    <name evidence="3" type="ORF">FBF83_16395</name>
</gene>
<reference evidence="3 4" key="1">
    <citation type="submission" date="2019-04" db="EMBL/GenBank/DDBJ databases">
        <title>Genome sequence of Bacillus hwajinpoensis strain Y2.</title>
        <authorList>
            <person name="Fair J.L."/>
            <person name="Maclea K.S."/>
        </authorList>
    </citation>
    <scope>NUCLEOTIDE SEQUENCE [LARGE SCALE GENOMIC DNA]</scope>
    <source>
        <strain evidence="3 4">Y2</strain>
    </source>
</reference>
<evidence type="ECO:0000256" key="1">
    <source>
        <dbReference type="SAM" id="MobiDB-lite"/>
    </source>
</evidence>
<proteinExistence type="predicted"/>
<dbReference type="Proteomes" id="UP000310541">
    <property type="component" value="Unassembled WGS sequence"/>
</dbReference>
<keyword evidence="2" id="KW-0472">Membrane</keyword>
<feature type="transmembrane region" description="Helical" evidence="2">
    <location>
        <begin position="48"/>
        <end position="70"/>
    </location>
</feature>
<dbReference type="RefSeq" id="WP_136948224.1">
    <property type="nucleotide sequence ID" value="NZ_SWFM01000005.1"/>
</dbReference>
<feature type="region of interest" description="Disordered" evidence="1">
    <location>
        <begin position="84"/>
        <end position="118"/>
    </location>
</feature>
<feature type="region of interest" description="Disordered" evidence="1">
    <location>
        <begin position="1"/>
        <end position="45"/>
    </location>
</feature>
<feature type="compositionally biased region" description="Polar residues" evidence="1">
    <location>
        <begin position="23"/>
        <end position="38"/>
    </location>
</feature>
<dbReference type="OrthoDB" id="2965336at2"/>
<feature type="compositionally biased region" description="Polar residues" evidence="1">
    <location>
        <begin position="97"/>
        <end position="118"/>
    </location>
</feature>
<keyword evidence="2" id="KW-1133">Transmembrane helix</keyword>